<dbReference type="RefSeq" id="WP_085472087.1">
    <property type="nucleotide sequence ID" value="NZ_CP038029.1"/>
</dbReference>
<keyword evidence="2" id="KW-1185">Reference proteome</keyword>
<evidence type="ECO:0000313" key="2">
    <source>
        <dbReference type="Proteomes" id="UP000192980"/>
    </source>
</evidence>
<organism evidence="1 2">
    <name type="scientific">Sphingobacterium psychroaquaticum</name>
    <dbReference type="NCBI Taxonomy" id="561061"/>
    <lineage>
        <taxon>Bacteria</taxon>
        <taxon>Pseudomonadati</taxon>
        <taxon>Bacteroidota</taxon>
        <taxon>Sphingobacteriia</taxon>
        <taxon>Sphingobacteriales</taxon>
        <taxon>Sphingobacteriaceae</taxon>
        <taxon>Sphingobacterium</taxon>
    </lineage>
</organism>
<protein>
    <submittedName>
        <fullName evidence="1">Uncharacterized protein</fullName>
    </submittedName>
</protein>
<reference evidence="1 2" key="1">
    <citation type="submission" date="2017-04" db="EMBL/GenBank/DDBJ databases">
        <authorList>
            <person name="Afonso C.L."/>
            <person name="Miller P.J."/>
            <person name="Scott M.A."/>
            <person name="Spackman E."/>
            <person name="Goraichik I."/>
            <person name="Dimitrov K.M."/>
            <person name="Suarez D.L."/>
            <person name="Swayne D.E."/>
        </authorList>
    </citation>
    <scope>NUCLEOTIDE SEQUENCE [LARGE SCALE GENOMIC DNA]</scope>
    <source>
        <strain evidence="1 2">DSM 22418</strain>
    </source>
</reference>
<gene>
    <name evidence="1" type="ORF">SAMN05660862_1219</name>
</gene>
<sequence>MWSIKYLLTIICAGFLSLQAVHAQSPNSKRFAAIENEKIAYITKEMNLSQAEAQKFFPIYNQYNKEMWEIKSARREGAAAPRGVNSLAAGRRDVISYDSQEVDLKKQYRKRFADVIGQSRASQFFEIEQNFTEILIKRIQK</sequence>
<dbReference type="AlphaFoldDB" id="A0A1X7IY81"/>
<dbReference type="EMBL" id="FXAU01000002">
    <property type="protein sequence ID" value="SMG20260.1"/>
    <property type="molecule type" value="Genomic_DNA"/>
</dbReference>
<accession>A0A1X7IY81</accession>
<name>A0A1X7IY81_9SPHI</name>
<dbReference type="Proteomes" id="UP000192980">
    <property type="component" value="Unassembled WGS sequence"/>
</dbReference>
<evidence type="ECO:0000313" key="1">
    <source>
        <dbReference type="EMBL" id="SMG20260.1"/>
    </source>
</evidence>
<dbReference type="STRING" id="561061.SAMN05660862_1219"/>
<proteinExistence type="predicted"/>
<dbReference type="OrthoDB" id="675330at2"/>